<evidence type="ECO:0000256" key="4">
    <source>
        <dbReference type="RuleBase" id="RU000411"/>
    </source>
</evidence>
<name>A0AAN8S867_POLSC</name>
<evidence type="ECO:0000256" key="1">
    <source>
        <dbReference type="ARBA" id="ARBA00009500"/>
    </source>
</evidence>
<proteinExistence type="inferred from homology"/>
<sequence>MWNFLVLTVCFHLSTALTLSRIEVPSRERYSFFDTELFKVLGDAEPKNVITSPLSVKLLLAMLIEGADETTAEEIRVALRLPKDKEAMRKEFNTWLTLLQGVDTSSDFRMATQVFLSEEFRLNPRYENTLEKYYGTGVVSVKFREAKEASRIINKWASDRTAGLIQRVVKENAIAPDTKLMLMSAVYFKGVWSTSFSGEERNVRCFYTLDKKCKISPMMSNTGYYNYGYINRLDAQALQIPYKNEKYFMLLLLPSEGNKVEQLSRDLVHVSLNSILSEIKSQEIFVQIPKFEISFENDFVETLKKLQVSTLFSPRANFSNIILSNSDSLTVQNVLHSAKITVNEHGSEAAGSTGAMFVPLMGGAMTSFIANHPFLFFIMDSIVNSIIFAGKLTVPVLPGDHNTMSSHEPMKPSNSFYKDPLKSTAVLPSSTMPPATFSQGEISQSDEVVTNTVLSNNQISRNRQGQVPKFRSIKAPFSPLKLSYWDLLRPSFYYSTKHTDSLYGHQGRSMAKKAADTSFSSPRNVDPPLTVTPETSTNDQDTDKGASSDSWRHHILFFS</sequence>
<dbReference type="SUPFAM" id="SSF56574">
    <property type="entry name" value="Serpins"/>
    <property type="match status" value="1"/>
</dbReference>
<comment type="similarity">
    <text evidence="1 4">Belongs to the serpin family.</text>
</comment>
<dbReference type="InterPro" id="IPR042185">
    <property type="entry name" value="Serpin_sf_2"/>
</dbReference>
<dbReference type="GO" id="GO:0004867">
    <property type="term" value="F:serine-type endopeptidase inhibitor activity"/>
    <property type="evidence" value="ECO:0007669"/>
    <property type="project" value="UniProtKB-KW"/>
</dbReference>
<dbReference type="InterPro" id="IPR023796">
    <property type="entry name" value="Serpin_dom"/>
</dbReference>
<feature type="region of interest" description="Disordered" evidence="5">
    <location>
        <begin position="513"/>
        <end position="548"/>
    </location>
</feature>
<accession>A0AAN8S867</accession>
<keyword evidence="6" id="KW-0732">Signal</keyword>
<dbReference type="InterPro" id="IPR000215">
    <property type="entry name" value="Serpin_fam"/>
</dbReference>
<gene>
    <name evidence="8" type="ORF">RUM43_010639</name>
</gene>
<dbReference type="GO" id="GO:0005615">
    <property type="term" value="C:extracellular space"/>
    <property type="evidence" value="ECO:0007669"/>
    <property type="project" value="InterPro"/>
</dbReference>
<keyword evidence="2" id="KW-0646">Protease inhibitor</keyword>
<feature type="domain" description="Serpin" evidence="7">
    <location>
        <begin position="35"/>
        <end position="395"/>
    </location>
</feature>
<dbReference type="Gene3D" id="2.30.39.10">
    <property type="entry name" value="Alpha-1-antitrypsin, domain 1"/>
    <property type="match status" value="1"/>
</dbReference>
<dbReference type="EMBL" id="JAWJWE010000004">
    <property type="protein sequence ID" value="KAK6636973.1"/>
    <property type="molecule type" value="Genomic_DNA"/>
</dbReference>
<dbReference type="PANTHER" id="PTHR11461:SF211">
    <property type="entry name" value="GH10112P-RELATED"/>
    <property type="match status" value="1"/>
</dbReference>
<dbReference type="InterPro" id="IPR023795">
    <property type="entry name" value="Serpin_CS"/>
</dbReference>
<organism evidence="8 9">
    <name type="scientific">Polyplax serrata</name>
    <name type="common">Common mouse louse</name>
    <dbReference type="NCBI Taxonomy" id="468196"/>
    <lineage>
        <taxon>Eukaryota</taxon>
        <taxon>Metazoa</taxon>
        <taxon>Ecdysozoa</taxon>
        <taxon>Arthropoda</taxon>
        <taxon>Hexapoda</taxon>
        <taxon>Insecta</taxon>
        <taxon>Pterygota</taxon>
        <taxon>Neoptera</taxon>
        <taxon>Paraneoptera</taxon>
        <taxon>Psocodea</taxon>
        <taxon>Troctomorpha</taxon>
        <taxon>Phthiraptera</taxon>
        <taxon>Anoplura</taxon>
        <taxon>Polyplacidae</taxon>
        <taxon>Polyplax</taxon>
    </lineage>
</organism>
<evidence type="ECO:0000313" key="8">
    <source>
        <dbReference type="EMBL" id="KAK6636973.1"/>
    </source>
</evidence>
<feature type="chain" id="PRO_5043005090" description="Serpin domain-containing protein" evidence="6">
    <location>
        <begin position="17"/>
        <end position="559"/>
    </location>
</feature>
<dbReference type="Pfam" id="PF00079">
    <property type="entry name" value="Serpin"/>
    <property type="match status" value="1"/>
</dbReference>
<dbReference type="SMART" id="SM00093">
    <property type="entry name" value="SERPIN"/>
    <property type="match status" value="1"/>
</dbReference>
<dbReference type="PROSITE" id="PS00284">
    <property type="entry name" value="SERPIN"/>
    <property type="match status" value="1"/>
</dbReference>
<evidence type="ECO:0000259" key="7">
    <source>
        <dbReference type="SMART" id="SM00093"/>
    </source>
</evidence>
<evidence type="ECO:0000256" key="5">
    <source>
        <dbReference type="SAM" id="MobiDB-lite"/>
    </source>
</evidence>
<dbReference type="PANTHER" id="PTHR11461">
    <property type="entry name" value="SERINE PROTEASE INHIBITOR, SERPIN"/>
    <property type="match status" value="1"/>
</dbReference>
<protein>
    <recommendedName>
        <fullName evidence="7">Serpin domain-containing protein</fullName>
    </recommendedName>
</protein>
<feature type="signal peptide" evidence="6">
    <location>
        <begin position="1"/>
        <end position="16"/>
    </location>
</feature>
<dbReference type="Gene3D" id="3.30.497.10">
    <property type="entry name" value="Antithrombin, subunit I, domain 2"/>
    <property type="match status" value="1"/>
</dbReference>
<evidence type="ECO:0000256" key="3">
    <source>
        <dbReference type="ARBA" id="ARBA00022900"/>
    </source>
</evidence>
<comment type="caution">
    <text evidence="8">The sequence shown here is derived from an EMBL/GenBank/DDBJ whole genome shotgun (WGS) entry which is preliminary data.</text>
</comment>
<evidence type="ECO:0000256" key="6">
    <source>
        <dbReference type="SAM" id="SignalP"/>
    </source>
</evidence>
<evidence type="ECO:0000256" key="2">
    <source>
        <dbReference type="ARBA" id="ARBA00022690"/>
    </source>
</evidence>
<reference evidence="8 9" key="1">
    <citation type="submission" date="2023-10" db="EMBL/GenBank/DDBJ databases">
        <title>Genomes of two closely related lineages of the louse Polyplax serrata with different host specificities.</title>
        <authorList>
            <person name="Martinu J."/>
            <person name="Tarabai H."/>
            <person name="Stefka J."/>
            <person name="Hypsa V."/>
        </authorList>
    </citation>
    <scope>NUCLEOTIDE SEQUENCE [LARGE SCALE GENOMIC DNA]</scope>
    <source>
        <strain evidence="8">HR10_N</strain>
    </source>
</reference>
<evidence type="ECO:0000313" key="9">
    <source>
        <dbReference type="Proteomes" id="UP001372834"/>
    </source>
</evidence>
<keyword evidence="3" id="KW-0722">Serine protease inhibitor</keyword>
<dbReference type="InterPro" id="IPR042178">
    <property type="entry name" value="Serpin_sf_1"/>
</dbReference>
<dbReference type="InterPro" id="IPR036186">
    <property type="entry name" value="Serpin_sf"/>
</dbReference>
<dbReference type="Proteomes" id="UP001372834">
    <property type="component" value="Unassembled WGS sequence"/>
</dbReference>
<dbReference type="AlphaFoldDB" id="A0AAN8S867"/>